<dbReference type="Gene3D" id="2.60.200.40">
    <property type="match status" value="1"/>
</dbReference>
<proteinExistence type="predicted"/>
<dbReference type="NCBIfam" id="TIGR00147">
    <property type="entry name" value="YegS/Rv2252/BmrU family lipid kinase"/>
    <property type="match status" value="1"/>
</dbReference>
<dbReference type="InterPro" id="IPR005218">
    <property type="entry name" value="Diacylglycerol/lipid_kinase"/>
</dbReference>
<dbReference type="Gene3D" id="3.40.50.10330">
    <property type="entry name" value="Probable inorganic polyphosphate/atp-NAD kinase, domain 1"/>
    <property type="match status" value="1"/>
</dbReference>
<dbReference type="GO" id="GO:0005524">
    <property type="term" value="F:ATP binding"/>
    <property type="evidence" value="ECO:0007669"/>
    <property type="project" value="InterPro"/>
</dbReference>
<organism evidence="3 4">
    <name type="scientific">Pseudanabaena frigida</name>
    <dbReference type="NCBI Taxonomy" id="945775"/>
    <lineage>
        <taxon>Bacteria</taxon>
        <taxon>Bacillati</taxon>
        <taxon>Cyanobacteriota</taxon>
        <taxon>Cyanophyceae</taxon>
        <taxon>Pseudanabaenales</taxon>
        <taxon>Pseudanabaenaceae</taxon>
        <taxon>Pseudanabaena</taxon>
    </lineage>
</organism>
<dbReference type="PROSITE" id="PS51855">
    <property type="entry name" value="MGS"/>
    <property type="match status" value="1"/>
</dbReference>
<dbReference type="PROSITE" id="PS50146">
    <property type="entry name" value="DAGK"/>
    <property type="match status" value="1"/>
</dbReference>
<evidence type="ECO:0000259" key="1">
    <source>
        <dbReference type="PROSITE" id="PS50146"/>
    </source>
</evidence>
<evidence type="ECO:0000259" key="2">
    <source>
        <dbReference type="PROSITE" id="PS51855"/>
    </source>
</evidence>
<dbReference type="SUPFAM" id="SSF111331">
    <property type="entry name" value="NAD kinase/diacylglycerol kinase-like"/>
    <property type="match status" value="1"/>
</dbReference>
<dbReference type="Pfam" id="PF19279">
    <property type="entry name" value="YegS_C"/>
    <property type="match status" value="1"/>
</dbReference>
<evidence type="ECO:0000313" key="4">
    <source>
        <dbReference type="Proteomes" id="UP000249467"/>
    </source>
</evidence>
<reference evidence="3 4" key="2">
    <citation type="submission" date="2018-06" db="EMBL/GenBank/DDBJ databases">
        <title>Metagenomic assembly of (sub)arctic Cyanobacteria and their associated microbiome from non-axenic cultures.</title>
        <authorList>
            <person name="Baurain D."/>
        </authorList>
    </citation>
    <scope>NUCLEOTIDE SEQUENCE [LARGE SCALE GENOMIC DNA]</scope>
    <source>
        <strain evidence="3">ULC066bin1</strain>
    </source>
</reference>
<protein>
    <submittedName>
        <fullName evidence="3">Methylglyoxal synthase</fullName>
    </submittedName>
</protein>
<dbReference type="Gene3D" id="3.40.50.1380">
    <property type="entry name" value="Methylglyoxal synthase-like domain"/>
    <property type="match status" value="1"/>
</dbReference>
<dbReference type="GO" id="GO:0008929">
    <property type="term" value="F:methylglyoxal synthase activity"/>
    <property type="evidence" value="ECO:0007669"/>
    <property type="project" value="InterPro"/>
</dbReference>
<dbReference type="PANTHER" id="PTHR30492:SF0">
    <property type="entry name" value="METHYLGLYOXAL SYNTHASE"/>
    <property type="match status" value="1"/>
</dbReference>
<dbReference type="Pfam" id="PF00781">
    <property type="entry name" value="DAGK_cat"/>
    <property type="match status" value="1"/>
</dbReference>
<dbReference type="InterPro" id="IPR001206">
    <property type="entry name" value="Diacylglycerol_kinase_cat_dom"/>
</dbReference>
<reference evidence="3 4" key="1">
    <citation type="submission" date="2018-04" db="EMBL/GenBank/DDBJ databases">
        <authorList>
            <person name="Go L.Y."/>
            <person name="Mitchell J.A."/>
        </authorList>
    </citation>
    <scope>NUCLEOTIDE SEQUENCE [LARGE SCALE GENOMIC DNA]</scope>
    <source>
        <strain evidence="3">ULC066bin1</strain>
    </source>
</reference>
<dbReference type="InterPro" id="IPR016064">
    <property type="entry name" value="NAD/diacylglycerol_kinase_sf"/>
</dbReference>
<dbReference type="SMART" id="SM00851">
    <property type="entry name" value="MGS"/>
    <property type="match status" value="1"/>
</dbReference>
<dbReference type="SMART" id="SM00046">
    <property type="entry name" value="DAGKc"/>
    <property type="match status" value="1"/>
</dbReference>
<dbReference type="PANTHER" id="PTHR30492">
    <property type="entry name" value="METHYLGLYOXAL SYNTHASE"/>
    <property type="match status" value="1"/>
</dbReference>
<sequence>MSISIAFIAHDTQKADMVTLVQKYRVTLSRYHSIATANTGMQIQAATGLPIELMRSQRDGGDIEIAARVIAGEIACVIWLFEPDHTQLLSSNLLTLLRVCKIYNVPLATNLATADIILQSLGKRLVAHLIFNPVAGQGNPDWDLATIRQILEPQIQLKVIFTKPDVNPANQAKEAIAAIQERKLNSPDTDFIIASGGDGTISAVANALIGTGIPLGIIPRGTANAFSVALGIPTGLKPACENILTGNTCIVDAARCNNLPMILLAGIGFEAETVERADRDMKNLLGALAYLIAGAQQLLEQKLFAVEVEIDDSITQFQCGAMTIANAAPPTSVLAQGLGEVIPNDGLLDVTIAISKNESLNLSDRLLAIDVIGKLFTSALVKTPIENEVLVCFRTNKIKVTATPPQKVVVDGEIIGTTPVEIVCIPDGLTLFAPLVNSLIPARKTAELH</sequence>
<dbReference type="InterPro" id="IPR004363">
    <property type="entry name" value="Methylgl_synth"/>
</dbReference>
<feature type="domain" description="MGS-like" evidence="2">
    <location>
        <begin position="1"/>
        <end position="179"/>
    </location>
</feature>
<dbReference type="Proteomes" id="UP000249467">
    <property type="component" value="Unassembled WGS sequence"/>
</dbReference>
<dbReference type="EMBL" id="QBML01000041">
    <property type="protein sequence ID" value="PZO36389.1"/>
    <property type="molecule type" value="Genomic_DNA"/>
</dbReference>
<dbReference type="InterPro" id="IPR036914">
    <property type="entry name" value="MGS-like_dom_sf"/>
</dbReference>
<name>A0A2W4W2T1_9CYAN</name>
<dbReference type="GO" id="GO:0005829">
    <property type="term" value="C:cytosol"/>
    <property type="evidence" value="ECO:0007669"/>
    <property type="project" value="TreeGrafter"/>
</dbReference>
<dbReference type="GO" id="GO:0016301">
    <property type="term" value="F:kinase activity"/>
    <property type="evidence" value="ECO:0007669"/>
    <property type="project" value="InterPro"/>
</dbReference>
<dbReference type="SUPFAM" id="SSF52335">
    <property type="entry name" value="Methylglyoxal synthase-like"/>
    <property type="match status" value="1"/>
</dbReference>
<gene>
    <name evidence="3" type="ORF">DCF19_21555</name>
</gene>
<feature type="domain" description="DAGKc" evidence="1">
    <location>
        <begin position="122"/>
        <end position="260"/>
    </location>
</feature>
<dbReference type="GO" id="GO:0019242">
    <property type="term" value="P:methylglyoxal biosynthetic process"/>
    <property type="evidence" value="ECO:0007669"/>
    <property type="project" value="InterPro"/>
</dbReference>
<dbReference type="InterPro" id="IPR045540">
    <property type="entry name" value="YegS/DAGK_C"/>
</dbReference>
<dbReference type="GO" id="GO:0008654">
    <property type="term" value="P:phospholipid biosynthetic process"/>
    <property type="evidence" value="ECO:0007669"/>
    <property type="project" value="InterPro"/>
</dbReference>
<dbReference type="InterPro" id="IPR011607">
    <property type="entry name" value="MGS-like_dom"/>
</dbReference>
<dbReference type="AlphaFoldDB" id="A0A2W4W2T1"/>
<dbReference type="NCBIfam" id="NF003559">
    <property type="entry name" value="PRK05234.1"/>
    <property type="match status" value="1"/>
</dbReference>
<evidence type="ECO:0000313" key="3">
    <source>
        <dbReference type="EMBL" id="PZO36389.1"/>
    </source>
</evidence>
<dbReference type="InterPro" id="IPR017438">
    <property type="entry name" value="ATP-NAD_kinase_N"/>
</dbReference>
<accession>A0A2W4W2T1</accession>
<dbReference type="NCBIfam" id="NF002033">
    <property type="entry name" value="PRK00861.1"/>
    <property type="match status" value="1"/>
</dbReference>
<comment type="caution">
    <text evidence="3">The sequence shown here is derived from an EMBL/GenBank/DDBJ whole genome shotgun (WGS) entry which is preliminary data.</text>
</comment>